<dbReference type="InterPro" id="IPR036156">
    <property type="entry name" value="Beta-gal/glucu_dom_sf"/>
</dbReference>
<feature type="domain" description="Glycoside hydrolase family 2 immunoglobulin-like beta-sandwich" evidence="4">
    <location>
        <begin position="266"/>
        <end position="323"/>
    </location>
</feature>
<feature type="domain" description="Glycoside hydrolase family 2 catalytic" evidence="5">
    <location>
        <begin position="367"/>
        <end position="480"/>
    </location>
</feature>
<dbReference type="Pfam" id="PF02836">
    <property type="entry name" value="Glyco_hydro_2_C"/>
    <property type="match status" value="1"/>
</dbReference>
<evidence type="ECO:0000256" key="2">
    <source>
        <dbReference type="ARBA" id="ARBA00022801"/>
    </source>
</evidence>
<dbReference type="InterPro" id="IPR008979">
    <property type="entry name" value="Galactose-bd-like_sf"/>
</dbReference>
<evidence type="ECO:0000313" key="7">
    <source>
        <dbReference type="EMBL" id="MVT09686.1"/>
    </source>
</evidence>
<dbReference type="InterPro" id="IPR013783">
    <property type="entry name" value="Ig-like_fold"/>
</dbReference>
<protein>
    <submittedName>
        <fullName evidence="7">Glycoside hydrolase family 2</fullName>
    </submittedName>
</protein>
<name>A0A7K1U5X8_9BACT</name>
<evidence type="ECO:0000256" key="3">
    <source>
        <dbReference type="ARBA" id="ARBA00023295"/>
    </source>
</evidence>
<dbReference type="Pfam" id="PF22666">
    <property type="entry name" value="Glyco_hydro_2_N2"/>
    <property type="match status" value="1"/>
</dbReference>
<reference evidence="7 8" key="1">
    <citation type="submission" date="2019-12" db="EMBL/GenBank/DDBJ databases">
        <title>Chitinophaga sp. strain ysch24 (GDMCC 1.1355), whole genome shotgun sequence.</title>
        <authorList>
            <person name="Zhang X."/>
        </authorList>
    </citation>
    <scope>NUCLEOTIDE SEQUENCE [LARGE SCALE GENOMIC DNA]</scope>
    <source>
        <strain evidence="8">ysch24</strain>
    </source>
</reference>
<dbReference type="Gene3D" id="2.60.40.10">
    <property type="entry name" value="Immunoglobulins"/>
    <property type="match status" value="1"/>
</dbReference>
<evidence type="ECO:0000256" key="1">
    <source>
        <dbReference type="ARBA" id="ARBA00007401"/>
    </source>
</evidence>
<dbReference type="InterPro" id="IPR006102">
    <property type="entry name" value="Ig-like_GH2"/>
</dbReference>
<dbReference type="AlphaFoldDB" id="A0A7K1U5X8"/>
<sequence>MKPLQSTLLFVALWIPHLYLYASPGPSHGAGGHVAPSPWAMQPVPVQTRWAAEVSPGNALPEYPRPQMVRSQWENLNGLWNYAVTPWDANVPATFDGKILVPYPIESALSGVKKVFLPTQRLWYKRHITAPDIRGGKRVLLHFGAVDWKATIYLNGKLIGRHMGGYQHFSFDITASLQPGKNELVVSVFDPTNLGPNPTGKQFLRPRKILYTAVSGIWQTVWMETVPPVHITDLYMTPDIDADCLGLRVNTSFTGPGYAVKAIAYAGKQEIGRVTGPASVLLDMPVPRARLWSPADPFLYSLKIFLLRNGKVTDSVTSYFGMRKIEVKNDSAGIPRIFLNNHYTFNLGVLDQGYWPEGLYTPPTDSAMRFDIQTIKDMGFNTIRKHVKIEPDRWYYHADKLGILVWQDMVPCADESYYATTQFEYETAENLRQLHNFPSIIVWVLFNEGWGRYDQKRLTEWMKQTDSSRIINGHSGENLDEYSSLPPRSWWVSSDLADIHYYPGPSIGPASPGKARVLGEWGGLRVRTPGHQWNPDAGWGYAEVSPAQFAQKYATMMERLRRLEKQGLSGAIYTQPYDVETEENGLITYDREVMKIAPQELKRLNSIQPGSY</sequence>
<evidence type="ECO:0000259" key="5">
    <source>
        <dbReference type="Pfam" id="PF02836"/>
    </source>
</evidence>
<comment type="caution">
    <text evidence="7">The sequence shown here is derived from an EMBL/GenBank/DDBJ whole genome shotgun (WGS) entry which is preliminary data.</text>
</comment>
<evidence type="ECO:0000259" key="4">
    <source>
        <dbReference type="Pfam" id="PF00703"/>
    </source>
</evidence>
<gene>
    <name evidence="7" type="ORF">GO493_15560</name>
</gene>
<accession>A0A7K1U5X8</accession>
<dbReference type="Gene3D" id="3.20.20.80">
    <property type="entry name" value="Glycosidases"/>
    <property type="match status" value="1"/>
</dbReference>
<dbReference type="SUPFAM" id="SSF49303">
    <property type="entry name" value="beta-Galactosidase/glucuronidase domain"/>
    <property type="match status" value="1"/>
</dbReference>
<keyword evidence="3" id="KW-0326">Glycosidase</keyword>
<dbReference type="PANTHER" id="PTHR42732">
    <property type="entry name" value="BETA-GALACTOSIDASE"/>
    <property type="match status" value="1"/>
</dbReference>
<dbReference type="InterPro" id="IPR006103">
    <property type="entry name" value="Glyco_hydro_2_cat"/>
</dbReference>
<dbReference type="Proteomes" id="UP000461730">
    <property type="component" value="Unassembled WGS sequence"/>
</dbReference>
<dbReference type="InterPro" id="IPR017853">
    <property type="entry name" value="GH"/>
</dbReference>
<dbReference type="GO" id="GO:0005975">
    <property type="term" value="P:carbohydrate metabolic process"/>
    <property type="evidence" value="ECO:0007669"/>
    <property type="project" value="InterPro"/>
</dbReference>
<proteinExistence type="inferred from homology"/>
<dbReference type="SUPFAM" id="SSF49785">
    <property type="entry name" value="Galactose-binding domain-like"/>
    <property type="match status" value="1"/>
</dbReference>
<dbReference type="InterPro" id="IPR054593">
    <property type="entry name" value="Beta-mannosidase-like_N2"/>
</dbReference>
<keyword evidence="2 7" id="KW-0378">Hydrolase</keyword>
<organism evidence="7 8">
    <name type="scientific">Chitinophaga tropicalis</name>
    <dbReference type="NCBI Taxonomy" id="2683588"/>
    <lineage>
        <taxon>Bacteria</taxon>
        <taxon>Pseudomonadati</taxon>
        <taxon>Bacteroidota</taxon>
        <taxon>Chitinophagia</taxon>
        <taxon>Chitinophagales</taxon>
        <taxon>Chitinophagaceae</taxon>
        <taxon>Chitinophaga</taxon>
    </lineage>
</organism>
<comment type="similarity">
    <text evidence="1">Belongs to the glycosyl hydrolase 2 family.</text>
</comment>
<keyword evidence="8" id="KW-1185">Reference proteome</keyword>
<dbReference type="SUPFAM" id="SSF51445">
    <property type="entry name" value="(Trans)glycosidases"/>
    <property type="match status" value="1"/>
</dbReference>
<dbReference type="GO" id="GO:0004553">
    <property type="term" value="F:hydrolase activity, hydrolyzing O-glycosyl compounds"/>
    <property type="evidence" value="ECO:0007669"/>
    <property type="project" value="InterPro"/>
</dbReference>
<dbReference type="Pfam" id="PF00703">
    <property type="entry name" value="Glyco_hydro_2"/>
    <property type="match status" value="1"/>
</dbReference>
<dbReference type="PANTHER" id="PTHR42732:SF2">
    <property type="entry name" value="BETA-MANNOSIDASE"/>
    <property type="match status" value="1"/>
</dbReference>
<evidence type="ECO:0000259" key="6">
    <source>
        <dbReference type="Pfam" id="PF22666"/>
    </source>
</evidence>
<dbReference type="EMBL" id="WRXN01000006">
    <property type="protein sequence ID" value="MVT09686.1"/>
    <property type="molecule type" value="Genomic_DNA"/>
</dbReference>
<dbReference type="InterPro" id="IPR051913">
    <property type="entry name" value="GH2_Domain-Containing"/>
</dbReference>
<evidence type="ECO:0000313" key="8">
    <source>
        <dbReference type="Proteomes" id="UP000461730"/>
    </source>
</evidence>
<dbReference type="Gene3D" id="2.60.120.260">
    <property type="entry name" value="Galactose-binding domain-like"/>
    <property type="match status" value="1"/>
</dbReference>
<dbReference type="RefSeq" id="WP_157307128.1">
    <property type="nucleotide sequence ID" value="NZ_WRXN01000006.1"/>
</dbReference>
<feature type="domain" description="Beta-mannosidase-like galactose-binding" evidence="6">
    <location>
        <begin position="120"/>
        <end position="191"/>
    </location>
</feature>